<dbReference type="EMBL" id="CP037452">
    <property type="protein sequence ID" value="QDV49437.1"/>
    <property type="molecule type" value="Genomic_DNA"/>
</dbReference>
<dbReference type="AlphaFoldDB" id="A0A518I8M7"/>
<name>A0A518I8M7_9PLAN</name>
<gene>
    <name evidence="1" type="ORF">Enr17x_14550</name>
</gene>
<reference evidence="1 2" key="1">
    <citation type="submission" date="2019-03" db="EMBL/GenBank/DDBJ databases">
        <title>Deep-cultivation of Planctomycetes and their phenomic and genomic characterization uncovers novel biology.</title>
        <authorList>
            <person name="Wiegand S."/>
            <person name="Jogler M."/>
            <person name="Boedeker C."/>
            <person name="Pinto D."/>
            <person name="Vollmers J."/>
            <person name="Rivas-Marin E."/>
            <person name="Kohn T."/>
            <person name="Peeters S.H."/>
            <person name="Heuer A."/>
            <person name="Rast P."/>
            <person name="Oberbeckmann S."/>
            <person name="Bunk B."/>
            <person name="Jeske O."/>
            <person name="Meyerdierks A."/>
            <person name="Storesund J.E."/>
            <person name="Kallscheuer N."/>
            <person name="Luecker S."/>
            <person name="Lage O.M."/>
            <person name="Pohl T."/>
            <person name="Merkel B.J."/>
            <person name="Hornburger P."/>
            <person name="Mueller R.-W."/>
            <person name="Bruemmer F."/>
            <person name="Labrenz M."/>
            <person name="Spormann A.M."/>
            <person name="Op den Camp H."/>
            <person name="Overmann J."/>
            <person name="Amann R."/>
            <person name="Jetten M.S.M."/>
            <person name="Mascher T."/>
            <person name="Medema M.H."/>
            <person name="Devos D.P."/>
            <person name="Kaster A.-K."/>
            <person name="Ovreas L."/>
            <person name="Rohde M."/>
            <person name="Galperin M.Y."/>
            <person name="Jogler C."/>
        </authorList>
    </citation>
    <scope>NUCLEOTIDE SEQUENCE [LARGE SCALE GENOMIC DNA]</scope>
    <source>
        <strain evidence="1 2">Enr17</strain>
    </source>
</reference>
<dbReference type="RefSeq" id="WP_145307190.1">
    <property type="nucleotide sequence ID" value="NZ_CP037452.1"/>
</dbReference>
<dbReference type="Proteomes" id="UP000318313">
    <property type="component" value="Chromosome"/>
</dbReference>
<keyword evidence="2" id="KW-1185">Reference proteome</keyword>
<accession>A0A518I8M7</accession>
<dbReference type="KEGG" id="gfm:Enr17x_14550"/>
<organism evidence="1 2">
    <name type="scientific">Gimesia fumaroli</name>
    <dbReference type="NCBI Taxonomy" id="2527976"/>
    <lineage>
        <taxon>Bacteria</taxon>
        <taxon>Pseudomonadati</taxon>
        <taxon>Planctomycetota</taxon>
        <taxon>Planctomycetia</taxon>
        <taxon>Planctomycetales</taxon>
        <taxon>Planctomycetaceae</taxon>
        <taxon>Gimesia</taxon>
    </lineage>
</organism>
<evidence type="ECO:0000313" key="2">
    <source>
        <dbReference type="Proteomes" id="UP000318313"/>
    </source>
</evidence>
<protein>
    <submittedName>
        <fullName evidence="1">Uncharacterized protein</fullName>
    </submittedName>
</protein>
<sequence length="183" mass="22027">MSLQRKELQDTREELKLTREAHQKNCGIMDEQLQILKVNSRIEQAEYRKSMLPHFIQKEITEQKRAGDTVLWYWKYENAGRDIKDAIFMRYGEEIFFETPRFHKMTGEGNQGILSFWTKGELNGEYQCTLNFKSMDDQCWNLIFYMNFRGGEFKSIFFRPAKEDWKQEEITEKLLSDMQNPNH</sequence>
<evidence type="ECO:0000313" key="1">
    <source>
        <dbReference type="EMBL" id="QDV49437.1"/>
    </source>
</evidence>
<proteinExistence type="predicted"/>